<organism evidence="1">
    <name type="scientific">Anguilla anguilla</name>
    <name type="common">European freshwater eel</name>
    <name type="synonym">Muraena anguilla</name>
    <dbReference type="NCBI Taxonomy" id="7936"/>
    <lineage>
        <taxon>Eukaryota</taxon>
        <taxon>Metazoa</taxon>
        <taxon>Chordata</taxon>
        <taxon>Craniata</taxon>
        <taxon>Vertebrata</taxon>
        <taxon>Euteleostomi</taxon>
        <taxon>Actinopterygii</taxon>
        <taxon>Neopterygii</taxon>
        <taxon>Teleostei</taxon>
        <taxon>Anguilliformes</taxon>
        <taxon>Anguillidae</taxon>
        <taxon>Anguilla</taxon>
    </lineage>
</organism>
<evidence type="ECO:0000313" key="1">
    <source>
        <dbReference type="EMBL" id="JAH54600.1"/>
    </source>
</evidence>
<name>A0A0E9TNY9_ANGAN</name>
<accession>A0A0E9TNY9</accession>
<dbReference type="EMBL" id="GBXM01050188">
    <property type="protein sequence ID" value="JAH58389.1"/>
    <property type="molecule type" value="Transcribed_RNA"/>
</dbReference>
<protein>
    <submittedName>
        <fullName evidence="1">Uncharacterized protein</fullName>
    </submittedName>
</protein>
<reference evidence="1" key="2">
    <citation type="journal article" date="2015" name="Fish Shellfish Immunol.">
        <title>Early steps in the European eel (Anguilla anguilla)-Vibrio vulnificus interaction in the gills: Role of the RtxA13 toxin.</title>
        <authorList>
            <person name="Callol A."/>
            <person name="Pajuelo D."/>
            <person name="Ebbesson L."/>
            <person name="Teles M."/>
            <person name="MacKenzie S."/>
            <person name="Amaro C."/>
        </authorList>
    </citation>
    <scope>NUCLEOTIDE SEQUENCE</scope>
</reference>
<dbReference type="EMBL" id="GBXM01053977">
    <property type="protein sequence ID" value="JAH54600.1"/>
    <property type="molecule type" value="Transcribed_RNA"/>
</dbReference>
<reference evidence="1" key="1">
    <citation type="submission" date="2014-11" db="EMBL/GenBank/DDBJ databases">
        <authorList>
            <person name="Amaro Gonzalez C."/>
        </authorList>
    </citation>
    <scope>NUCLEOTIDE SEQUENCE</scope>
</reference>
<proteinExistence type="predicted"/>
<dbReference type="AlphaFoldDB" id="A0A0E9TNY9"/>
<sequence>MHMCVRGTVLFVQFIVPFLNLI</sequence>